<keyword evidence="1" id="KW-0472">Membrane</keyword>
<dbReference type="Proteomes" id="UP000011566">
    <property type="component" value="Unassembled WGS sequence"/>
</dbReference>
<sequence>MALGVFGGLTVLGALDPTPLRTTMRGQDPTDTAFQALIAAVITGVTLIISIAQLSVSQELAAAGSQRERMTSSLALQEDIEDAADSIGDPSPATYLRLLCEASRRQATALEKAVAENSDTTLRKRVGRFVNRVSENADGIEGELADAEFGEFDVIRAALNYNYSWKIYATRRLRIDHANSLSEKENDAFDRMSDVLQLFGPAQEYFKTHYIQWEFVNLSRAIMYVSAPALTVAVAMLLYVDAGVFPGEVLGIDNMTWVVSAAATFTALPFFIFISYMLRIATISKRTGATGPFILRDSERLDVFDW</sequence>
<dbReference type="InterPro" id="IPR058278">
    <property type="entry name" value="DUF7972"/>
</dbReference>
<dbReference type="AlphaFoldDB" id="M0LVU6"/>
<accession>M0LVU6</accession>
<organism evidence="2 3">
    <name type="scientific">Halococcus hamelinensis 100A6</name>
    <dbReference type="NCBI Taxonomy" id="1132509"/>
    <lineage>
        <taxon>Archaea</taxon>
        <taxon>Methanobacteriati</taxon>
        <taxon>Methanobacteriota</taxon>
        <taxon>Stenosarchaea group</taxon>
        <taxon>Halobacteria</taxon>
        <taxon>Halobacteriales</taxon>
        <taxon>Halococcaceae</taxon>
        <taxon>Halococcus</taxon>
    </lineage>
</organism>
<comment type="caution">
    <text evidence="2">The sequence shown here is derived from an EMBL/GenBank/DDBJ whole genome shotgun (WGS) entry which is preliminary data.</text>
</comment>
<evidence type="ECO:0000256" key="1">
    <source>
        <dbReference type="SAM" id="Phobius"/>
    </source>
</evidence>
<dbReference type="Pfam" id="PF25927">
    <property type="entry name" value="DUF7972"/>
    <property type="match status" value="1"/>
</dbReference>
<protein>
    <submittedName>
        <fullName evidence="2">Uncharacterized protein</fullName>
    </submittedName>
</protein>
<dbReference type="EMBL" id="AOMB01000034">
    <property type="protein sequence ID" value="EMA37571.1"/>
    <property type="molecule type" value="Genomic_DNA"/>
</dbReference>
<proteinExistence type="predicted"/>
<dbReference type="PATRIC" id="fig|1132509.6.peg.2912"/>
<keyword evidence="1" id="KW-0812">Transmembrane</keyword>
<name>M0LVU6_9EURY</name>
<feature type="transmembrane region" description="Helical" evidence="1">
    <location>
        <begin position="255"/>
        <end position="278"/>
    </location>
</feature>
<feature type="transmembrane region" description="Helical" evidence="1">
    <location>
        <begin position="33"/>
        <end position="52"/>
    </location>
</feature>
<keyword evidence="3" id="KW-1185">Reference proteome</keyword>
<reference evidence="2 3" key="1">
    <citation type="journal article" date="2014" name="PLoS Genet.">
        <title>Phylogenetically driven sequencing of extremely halophilic archaea reveals strategies for static and dynamic osmo-response.</title>
        <authorList>
            <person name="Becker E.A."/>
            <person name="Seitzer P.M."/>
            <person name="Tritt A."/>
            <person name="Larsen D."/>
            <person name="Krusor M."/>
            <person name="Yao A.I."/>
            <person name="Wu D."/>
            <person name="Madern D."/>
            <person name="Eisen J.A."/>
            <person name="Darling A.E."/>
            <person name="Facciotti M.T."/>
        </authorList>
    </citation>
    <scope>NUCLEOTIDE SEQUENCE [LARGE SCALE GENOMIC DNA]</scope>
    <source>
        <strain evidence="2 3">100A6</strain>
    </source>
</reference>
<feature type="transmembrane region" description="Helical" evidence="1">
    <location>
        <begin position="221"/>
        <end position="240"/>
    </location>
</feature>
<evidence type="ECO:0000313" key="3">
    <source>
        <dbReference type="Proteomes" id="UP000011566"/>
    </source>
</evidence>
<evidence type="ECO:0000313" key="2">
    <source>
        <dbReference type="EMBL" id="EMA37571.1"/>
    </source>
</evidence>
<dbReference type="eggNOG" id="arCOG08131">
    <property type="taxonomic scope" value="Archaea"/>
</dbReference>
<keyword evidence="1" id="KW-1133">Transmembrane helix</keyword>
<gene>
    <name evidence="2" type="ORF">C447_12657</name>
</gene>